<dbReference type="InterPro" id="IPR036291">
    <property type="entry name" value="NAD(P)-bd_dom_sf"/>
</dbReference>
<sequence length="320" mass="34887">MKDSKRCVVTGAAGFIGSNLVRALLDQGWDVVALDNLSTGRKENLEDLHGRTGFTFVEGDVRDQDTLRDVFAGASVVFHQAALGSVPRSVDDPWTTHDHNVNGTLSALLAARDQGVKRFVYASSSSVYGDTAVLPKVETMTPNPLSPYAVSKYVGELYCAVFARVYGLETVILRYFNVFGPRQDPNSQYAAVIPRFVSALAEGKAPTIFGDGEQTRDFTFIDNVVQANILAATADHPDLPGKAMNIGCGRRYSINELLRHLQEIMGTDVTPSYVAPRPGDVRDSQADITLARTLIGYEPSVGLREGLEKTVAWFQARRVS</sequence>
<dbReference type="AlphaFoldDB" id="A0A1Y3PN01"/>
<dbReference type="EMBL" id="LZRT01000057">
    <property type="protein sequence ID" value="OUM88710.1"/>
    <property type="molecule type" value="Genomic_DNA"/>
</dbReference>
<accession>A0A1Y3PN01</accession>
<dbReference type="PANTHER" id="PTHR43000">
    <property type="entry name" value="DTDP-D-GLUCOSE 4,6-DEHYDRATASE-RELATED"/>
    <property type="match status" value="1"/>
</dbReference>
<comment type="similarity">
    <text evidence="1">Belongs to the NAD(P)-dependent epimerase/dehydratase family.</text>
</comment>
<evidence type="ECO:0000313" key="3">
    <source>
        <dbReference type="EMBL" id="OUM88710.1"/>
    </source>
</evidence>
<evidence type="ECO:0000313" key="4">
    <source>
        <dbReference type="Proteomes" id="UP000196475"/>
    </source>
</evidence>
<reference evidence="4" key="1">
    <citation type="submission" date="2016-06" db="EMBL/GenBank/DDBJ databases">
        <authorList>
            <person name="Nascimento L."/>
            <person name="Pereira R.V."/>
            <person name="Martins L.F."/>
            <person name="Quaggio R.B."/>
            <person name="Silva A.M."/>
            <person name="Setubal J.C."/>
        </authorList>
    </citation>
    <scope>NUCLEOTIDE SEQUENCE [LARGE SCALE GENOMIC DNA]</scope>
</reference>
<comment type="caution">
    <text evidence="3">The sequence shown here is derived from an EMBL/GenBank/DDBJ whole genome shotgun (WGS) entry which is preliminary data.</text>
</comment>
<organism evidence="3 4">
    <name type="scientific">Bacillus thermozeamaize</name>
    <dbReference type="NCBI Taxonomy" id="230954"/>
    <lineage>
        <taxon>Bacteria</taxon>
        <taxon>Bacillati</taxon>
        <taxon>Bacillota</taxon>
        <taxon>Bacilli</taxon>
        <taxon>Bacillales</taxon>
        <taxon>Bacillaceae</taxon>
        <taxon>Bacillus</taxon>
    </lineage>
</organism>
<feature type="domain" description="NAD-dependent epimerase/dehydratase" evidence="2">
    <location>
        <begin position="8"/>
        <end position="247"/>
    </location>
</feature>
<dbReference type="InterPro" id="IPR001509">
    <property type="entry name" value="Epimerase_deHydtase"/>
</dbReference>
<evidence type="ECO:0000256" key="1">
    <source>
        <dbReference type="ARBA" id="ARBA00007637"/>
    </source>
</evidence>
<protein>
    <recommendedName>
        <fullName evidence="2">NAD-dependent epimerase/dehydratase domain-containing protein</fullName>
    </recommendedName>
</protein>
<dbReference type="CDD" id="cd05256">
    <property type="entry name" value="UDP_AE_SDR_e"/>
    <property type="match status" value="1"/>
</dbReference>
<evidence type="ECO:0000259" key="2">
    <source>
        <dbReference type="Pfam" id="PF01370"/>
    </source>
</evidence>
<dbReference type="Gene3D" id="3.90.25.10">
    <property type="entry name" value="UDP-galactose 4-epimerase, domain 1"/>
    <property type="match status" value="1"/>
</dbReference>
<dbReference type="Gene3D" id="3.40.50.720">
    <property type="entry name" value="NAD(P)-binding Rossmann-like Domain"/>
    <property type="match status" value="1"/>
</dbReference>
<proteinExistence type="inferred from homology"/>
<dbReference type="Pfam" id="PF01370">
    <property type="entry name" value="Epimerase"/>
    <property type="match status" value="1"/>
</dbReference>
<gene>
    <name evidence="3" type="ORF">BAA01_00065</name>
</gene>
<dbReference type="SUPFAM" id="SSF51735">
    <property type="entry name" value="NAD(P)-binding Rossmann-fold domains"/>
    <property type="match status" value="1"/>
</dbReference>
<dbReference type="PRINTS" id="PR01713">
    <property type="entry name" value="NUCEPIMERASE"/>
</dbReference>
<dbReference type="Proteomes" id="UP000196475">
    <property type="component" value="Unassembled WGS sequence"/>
</dbReference>
<name>A0A1Y3PN01_9BACI</name>